<protein>
    <submittedName>
        <fullName evidence="2">Uncharacterized protein</fullName>
    </submittedName>
</protein>
<dbReference type="EMBL" id="GGEC01068002">
    <property type="protein sequence ID" value="MBX48486.1"/>
    <property type="molecule type" value="Transcribed_RNA"/>
</dbReference>
<keyword evidence="1" id="KW-1133">Transmembrane helix</keyword>
<feature type="transmembrane region" description="Helical" evidence="1">
    <location>
        <begin position="12"/>
        <end position="32"/>
    </location>
</feature>
<evidence type="ECO:0000313" key="2">
    <source>
        <dbReference type="EMBL" id="MBX48486.1"/>
    </source>
</evidence>
<sequence length="39" mass="4357">MLLGLSSLRNSYFGFAILGSLGQYLLCPIIYFKGVWLMA</sequence>
<name>A0A2P2P126_RHIMU</name>
<keyword evidence="1" id="KW-0812">Transmembrane</keyword>
<reference evidence="2" key="1">
    <citation type="submission" date="2018-02" db="EMBL/GenBank/DDBJ databases">
        <title>Rhizophora mucronata_Transcriptome.</title>
        <authorList>
            <person name="Meera S.P."/>
            <person name="Sreeshan A."/>
            <person name="Augustine A."/>
        </authorList>
    </citation>
    <scope>NUCLEOTIDE SEQUENCE</scope>
    <source>
        <tissue evidence="2">Leaf</tissue>
    </source>
</reference>
<keyword evidence="1" id="KW-0472">Membrane</keyword>
<dbReference type="AlphaFoldDB" id="A0A2P2P126"/>
<proteinExistence type="predicted"/>
<organism evidence="2">
    <name type="scientific">Rhizophora mucronata</name>
    <name type="common">Asiatic mangrove</name>
    <dbReference type="NCBI Taxonomy" id="61149"/>
    <lineage>
        <taxon>Eukaryota</taxon>
        <taxon>Viridiplantae</taxon>
        <taxon>Streptophyta</taxon>
        <taxon>Embryophyta</taxon>
        <taxon>Tracheophyta</taxon>
        <taxon>Spermatophyta</taxon>
        <taxon>Magnoliopsida</taxon>
        <taxon>eudicotyledons</taxon>
        <taxon>Gunneridae</taxon>
        <taxon>Pentapetalae</taxon>
        <taxon>rosids</taxon>
        <taxon>fabids</taxon>
        <taxon>Malpighiales</taxon>
        <taxon>Rhizophoraceae</taxon>
        <taxon>Rhizophora</taxon>
    </lineage>
</organism>
<evidence type="ECO:0000256" key="1">
    <source>
        <dbReference type="SAM" id="Phobius"/>
    </source>
</evidence>
<accession>A0A2P2P126</accession>